<keyword evidence="4" id="KW-1185">Reference proteome</keyword>
<proteinExistence type="predicted"/>
<evidence type="ECO:0000313" key="3">
    <source>
        <dbReference type="EMBL" id="SKA17458.1"/>
    </source>
</evidence>
<name>A0A1T4RNY0_9BACT</name>
<dbReference type="Proteomes" id="UP000190367">
    <property type="component" value="Unassembled WGS sequence"/>
</dbReference>
<dbReference type="InterPro" id="IPR025665">
    <property type="entry name" value="Beta-barrel_OMP_2"/>
</dbReference>
<dbReference type="RefSeq" id="WP_078669806.1">
    <property type="nucleotide sequence ID" value="NZ_FUWZ01000002.1"/>
</dbReference>
<feature type="domain" description="Outer membrane protein beta-barrel" evidence="2">
    <location>
        <begin position="22"/>
        <end position="209"/>
    </location>
</feature>
<dbReference type="AlphaFoldDB" id="A0A1T4RNY0"/>
<feature type="chain" id="PRO_5012617228" evidence="1">
    <location>
        <begin position="24"/>
        <end position="237"/>
    </location>
</feature>
<dbReference type="OrthoDB" id="1150878at2"/>
<protein>
    <submittedName>
        <fullName evidence="3">Outer membrane protein beta-barrel domain-containing protein</fullName>
    </submittedName>
</protein>
<evidence type="ECO:0000313" key="4">
    <source>
        <dbReference type="Proteomes" id="UP000190367"/>
    </source>
</evidence>
<evidence type="ECO:0000256" key="1">
    <source>
        <dbReference type="SAM" id="SignalP"/>
    </source>
</evidence>
<dbReference type="Pfam" id="PF13568">
    <property type="entry name" value="OMP_b-brl_2"/>
    <property type="match status" value="1"/>
</dbReference>
<sequence>MTKKTIFLSFAAMTLSFAAMAQARVGVKGGWNLSNITTSNDGSTKDAKSLSGFNVGVIADLPLVPRILSFQPGVFYTTKGTKSEVGDKNNVTVTNPYAKYTQNPSYIEVPLNFVAKLPVGEHASLFAGVGPYFAFGVAGKNKYEATTVAGTTSGSSSIKWDDDTPFNNGDLNQGRDKWKRFDWGGNVQVGAEISNFLISAQYGIGFAKVYSGEINSTDNKDKNRVFSVSVGYLFGGR</sequence>
<organism evidence="3 4">
    <name type="scientific">Chitinophaga eiseniae</name>
    <dbReference type="NCBI Taxonomy" id="634771"/>
    <lineage>
        <taxon>Bacteria</taxon>
        <taxon>Pseudomonadati</taxon>
        <taxon>Bacteroidota</taxon>
        <taxon>Chitinophagia</taxon>
        <taxon>Chitinophagales</taxon>
        <taxon>Chitinophagaceae</taxon>
        <taxon>Chitinophaga</taxon>
    </lineage>
</organism>
<feature type="signal peptide" evidence="1">
    <location>
        <begin position="1"/>
        <end position="23"/>
    </location>
</feature>
<dbReference type="STRING" id="634771.SAMN04488128_1021331"/>
<keyword evidence="1" id="KW-0732">Signal</keyword>
<evidence type="ECO:0000259" key="2">
    <source>
        <dbReference type="Pfam" id="PF13568"/>
    </source>
</evidence>
<dbReference type="EMBL" id="FUWZ01000002">
    <property type="protein sequence ID" value="SKA17458.1"/>
    <property type="molecule type" value="Genomic_DNA"/>
</dbReference>
<accession>A0A1T4RNY0</accession>
<gene>
    <name evidence="3" type="ORF">SAMN04488128_1021331</name>
</gene>
<reference evidence="4" key="1">
    <citation type="submission" date="2017-02" db="EMBL/GenBank/DDBJ databases">
        <authorList>
            <person name="Varghese N."/>
            <person name="Submissions S."/>
        </authorList>
    </citation>
    <scope>NUCLEOTIDE SEQUENCE [LARGE SCALE GENOMIC DNA]</scope>
    <source>
        <strain evidence="4">DSM 22224</strain>
    </source>
</reference>